<evidence type="ECO:0000313" key="1">
    <source>
        <dbReference type="EMBL" id="KAA9132077.1"/>
    </source>
</evidence>
<organism evidence="1 2">
    <name type="scientific">Marinihelvus fidelis</name>
    <dbReference type="NCBI Taxonomy" id="2613842"/>
    <lineage>
        <taxon>Bacteria</taxon>
        <taxon>Pseudomonadati</taxon>
        <taxon>Pseudomonadota</taxon>
        <taxon>Gammaproteobacteria</taxon>
        <taxon>Chromatiales</taxon>
        <taxon>Wenzhouxiangellaceae</taxon>
        <taxon>Marinihelvus</taxon>
    </lineage>
</organism>
<reference evidence="1 2" key="1">
    <citation type="submission" date="2019-09" db="EMBL/GenBank/DDBJ databases">
        <title>Wenzhouxiangella sp. Genome sequencing and assembly.</title>
        <authorList>
            <person name="Zhang R."/>
        </authorList>
    </citation>
    <scope>NUCLEOTIDE SEQUENCE [LARGE SCALE GENOMIC DNA]</scope>
    <source>
        <strain evidence="1 2">W260</strain>
    </source>
</reference>
<dbReference type="RefSeq" id="WP_150863868.1">
    <property type="nucleotide sequence ID" value="NZ_VYXP01000004.1"/>
</dbReference>
<evidence type="ECO:0000313" key="2">
    <source>
        <dbReference type="Proteomes" id="UP000325372"/>
    </source>
</evidence>
<dbReference type="AlphaFoldDB" id="A0A5N0TDC7"/>
<dbReference type="Proteomes" id="UP000325372">
    <property type="component" value="Unassembled WGS sequence"/>
</dbReference>
<comment type="caution">
    <text evidence="1">The sequence shown here is derived from an EMBL/GenBank/DDBJ whole genome shotgun (WGS) entry which is preliminary data.</text>
</comment>
<keyword evidence="2" id="KW-1185">Reference proteome</keyword>
<proteinExistence type="predicted"/>
<sequence length="175" mass="20225">MKFSEVFSDVLGPSSEAVPFADPTWIGVAFARDAYDNTRFPEWFFQCVMNQFAISREVDLLVAGDCFVQLGLEEVFQVPFQWESYQAFMMEPEHYSIEYRVVSSNRTCGWLSDGDITIFGGEEQRMTLLIERIGGIDKVLDSMRAEFFLGEKEKYSELDHFLQSLLRPALRPCRN</sequence>
<name>A0A5N0TDC7_9GAMM</name>
<accession>A0A5N0TDC7</accession>
<protein>
    <submittedName>
        <fullName evidence="1">Uncharacterized protein</fullName>
    </submittedName>
</protein>
<gene>
    <name evidence="1" type="ORF">F3N42_07870</name>
</gene>
<dbReference type="EMBL" id="VYXP01000004">
    <property type="protein sequence ID" value="KAA9132077.1"/>
    <property type="molecule type" value="Genomic_DNA"/>
</dbReference>